<name>F1YLM4_9ACTN</name>
<protein>
    <recommendedName>
        <fullName evidence="3">DinB family protein</fullName>
    </recommendedName>
</protein>
<organism evidence="1 2">
    <name type="scientific">Gordonia neofelifaecis NRRL B-59395</name>
    <dbReference type="NCBI Taxonomy" id="644548"/>
    <lineage>
        <taxon>Bacteria</taxon>
        <taxon>Bacillati</taxon>
        <taxon>Actinomycetota</taxon>
        <taxon>Actinomycetes</taxon>
        <taxon>Mycobacteriales</taxon>
        <taxon>Gordoniaceae</taxon>
        <taxon>Gordonia</taxon>
    </lineage>
</organism>
<keyword evidence="2" id="KW-1185">Reference proteome</keyword>
<dbReference type="InterPro" id="IPR007061">
    <property type="entry name" value="MST-like"/>
</dbReference>
<dbReference type="STRING" id="644548.SCNU_14079"/>
<reference evidence="1 2" key="1">
    <citation type="journal article" date="2011" name="J. Bacteriol.">
        <title>Draft Genome Sequence of Gordonia neofelifaecis NRRL B-59395, a Cholesterol-Degrading Actinomycete.</title>
        <authorList>
            <person name="Ge F."/>
            <person name="Li W."/>
            <person name="Chen G."/>
            <person name="Liu Y."/>
            <person name="Zhang G."/>
            <person name="Yong B."/>
            <person name="Wang Q."/>
            <person name="Wang N."/>
            <person name="Huang Z."/>
            <person name="Li W."/>
            <person name="Wang J."/>
            <person name="Wu C."/>
            <person name="Xie Q."/>
            <person name="Liu G."/>
        </authorList>
    </citation>
    <scope>NUCLEOTIDE SEQUENCE [LARGE SCALE GENOMIC DNA]</scope>
    <source>
        <strain evidence="1 2">NRRL B-59395</strain>
    </source>
</reference>
<sequence length="171" mass="18929">MSEIDDLIATFDEQSTNFRTTAEGLTEEQARATPTASELSIGGLVKHVTFTHRHWWKVIADADPTAQFDMEAASTTYALSDDETLADWLAHFDDQREKTAAALRALDDPDAAIPLPVAPWAPDPQYRSARWIVLNMLRELAHHSGHADILRETIDGQSTTVMQARAAGMDI</sequence>
<dbReference type="SUPFAM" id="SSF109854">
    <property type="entry name" value="DinB/YfiT-like putative metalloenzymes"/>
    <property type="match status" value="1"/>
</dbReference>
<proteinExistence type="predicted"/>
<dbReference type="OrthoDB" id="4548523at2"/>
<dbReference type="EMBL" id="AEUD01000012">
    <property type="protein sequence ID" value="EGD54418.1"/>
    <property type="molecule type" value="Genomic_DNA"/>
</dbReference>
<dbReference type="AlphaFoldDB" id="F1YLM4"/>
<dbReference type="InterPro" id="IPR034660">
    <property type="entry name" value="DinB/YfiT-like"/>
</dbReference>
<dbReference type="Proteomes" id="UP000035065">
    <property type="component" value="Unassembled WGS sequence"/>
</dbReference>
<dbReference type="Pfam" id="PF04978">
    <property type="entry name" value="MST"/>
    <property type="match status" value="1"/>
</dbReference>
<comment type="caution">
    <text evidence="1">The sequence shown here is derived from an EMBL/GenBank/DDBJ whole genome shotgun (WGS) entry which is preliminary data.</text>
</comment>
<accession>F1YLM4</accession>
<evidence type="ECO:0000313" key="1">
    <source>
        <dbReference type="EMBL" id="EGD54418.1"/>
    </source>
</evidence>
<dbReference type="eggNOG" id="COG2318">
    <property type="taxonomic scope" value="Bacteria"/>
</dbReference>
<dbReference type="RefSeq" id="WP_009680016.1">
    <property type="nucleotide sequence ID" value="NZ_AEUD01000012.1"/>
</dbReference>
<gene>
    <name evidence="1" type="ORF">SCNU_14079</name>
</gene>
<dbReference type="Gene3D" id="1.20.120.450">
    <property type="entry name" value="dinb family like domain"/>
    <property type="match status" value="1"/>
</dbReference>
<evidence type="ECO:0000313" key="2">
    <source>
        <dbReference type="Proteomes" id="UP000035065"/>
    </source>
</evidence>
<evidence type="ECO:0008006" key="3">
    <source>
        <dbReference type="Google" id="ProtNLM"/>
    </source>
</evidence>